<dbReference type="OrthoDB" id="1881450at2759"/>
<evidence type="ECO:0000259" key="1">
    <source>
        <dbReference type="Pfam" id="PF03372"/>
    </source>
</evidence>
<dbReference type="InterPro" id="IPR036691">
    <property type="entry name" value="Endo/exonu/phosph_ase_sf"/>
</dbReference>
<sequence>MNSTLCVSWNTRGLGSSTKRAAIRKQILKLKPGLIFIQESKRENVDIALIAQLCGRNSNFNYVFSPSTGAAGGLITCWDDDFFAQQNTSIHKRFIASVGIIKQIGLKCIAINLYAPNSHAERKILWEELREMLDRVKLPILIGGDFNIVRSKSEKSGVHFHRSAMEEFESFIGDVGIIDLPLAGGAYTWSSNWEVPVFCRLDRFLLSADILSKLPDITQKLGDCSVSDHKPIILCKSIQNRGPKPFRWFDHWADEEGYVKIVEKAATMAKGKGIVSFLD</sequence>
<evidence type="ECO:0000313" key="3">
    <source>
        <dbReference type="Proteomes" id="UP001165190"/>
    </source>
</evidence>
<name>A0A9W7H7F9_HIBTR</name>
<dbReference type="Proteomes" id="UP001165190">
    <property type="component" value="Unassembled WGS sequence"/>
</dbReference>
<organism evidence="2 3">
    <name type="scientific">Hibiscus trionum</name>
    <name type="common">Flower of an hour</name>
    <dbReference type="NCBI Taxonomy" id="183268"/>
    <lineage>
        <taxon>Eukaryota</taxon>
        <taxon>Viridiplantae</taxon>
        <taxon>Streptophyta</taxon>
        <taxon>Embryophyta</taxon>
        <taxon>Tracheophyta</taxon>
        <taxon>Spermatophyta</taxon>
        <taxon>Magnoliopsida</taxon>
        <taxon>eudicotyledons</taxon>
        <taxon>Gunneridae</taxon>
        <taxon>Pentapetalae</taxon>
        <taxon>rosids</taxon>
        <taxon>malvids</taxon>
        <taxon>Malvales</taxon>
        <taxon>Malvaceae</taxon>
        <taxon>Malvoideae</taxon>
        <taxon>Hibiscus</taxon>
    </lineage>
</organism>
<dbReference type="EMBL" id="BSYR01000010">
    <property type="protein sequence ID" value="GMI71546.1"/>
    <property type="molecule type" value="Genomic_DNA"/>
</dbReference>
<protein>
    <recommendedName>
        <fullName evidence="1">Endonuclease/exonuclease/phosphatase domain-containing protein</fullName>
    </recommendedName>
</protein>
<dbReference type="PANTHER" id="PTHR33710">
    <property type="entry name" value="BNAC02G09200D PROTEIN"/>
    <property type="match status" value="1"/>
</dbReference>
<dbReference type="Gene3D" id="3.60.10.10">
    <property type="entry name" value="Endonuclease/exonuclease/phosphatase"/>
    <property type="match status" value="1"/>
</dbReference>
<accession>A0A9W7H7F9</accession>
<dbReference type="InterPro" id="IPR005135">
    <property type="entry name" value="Endo/exonuclease/phosphatase"/>
</dbReference>
<evidence type="ECO:0000313" key="2">
    <source>
        <dbReference type="EMBL" id="GMI71546.1"/>
    </source>
</evidence>
<proteinExistence type="predicted"/>
<gene>
    <name evidence="2" type="ORF">HRI_000823900</name>
</gene>
<dbReference type="GO" id="GO:0003824">
    <property type="term" value="F:catalytic activity"/>
    <property type="evidence" value="ECO:0007669"/>
    <property type="project" value="InterPro"/>
</dbReference>
<feature type="domain" description="Endonuclease/exonuclease/phosphatase" evidence="1">
    <location>
        <begin position="7"/>
        <end position="229"/>
    </location>
</feature>
<dbReference type="AlphaFoldDB" id="A0A9W7H7F9"/>
<reference evidence="2" key="1">
    <citation type="submission" date="2023-05" db="EMBL/GenBank/DDBJ databases">
        <title>Genome and transcriptome analyses reveal genes involved in the formation of fine ridges on petal epidermal cells in Hibiscus trionum.</title>
        <authorList>
            <person name="Koshimizu S."/>
            <person name="Masuda S."/>
            <person name="Ishii T."/>
            <person name="Shirasu K."/>
            <person name="Hoshino A."/>
            <person name="Arita M."/>
        </authorList>
    </citation>
    <scope>NUCLEOTIDE SEQUENCE</scope>
    <source>
        <strain evidence="2">Hamamatsu line</strain>
    </source>
</reference>
<keyword evidence="3" id="KW-1185">Reference proteome</keyword>
<dbReference type="SUPFAM" id="SSF56219">
    <property type="entry name" value="DNase I-like"/>
    <property type="match status" value="1"/>
</dbReference>
<dbReference type="Pfam" id="PF03372">
    <property type="entry name" value="Exo_endo_phos"/>
    <property type="match status" value="1"/>
</dbReference>
<dbReference type="PANTHER" id="PTHR33710:SF64">
    <property type="entry name" value="ENDONUCLEASE_EXONUCLEASE_PHOSPHATASE DOMAIN-CONTAINING PROTEIN"/>
    <property type="match status" value="1"/>
</dbReference>
<comment type="caution">
    <text evidence="2">The sequence shown here is derived from an EMBL/GenBank/DDBJ whole genome shotgun (WGS) entry which is preliminary data.</text>
</comment>